<dbReference type="Gene3D" id="2.40.160.20">
    <property type="match status" value="1"/>
</dbReference>
<dbReference type="InterPro" id="IPR011250">
    <property type="entry name" value="OMP/PagP_B-barrel"/>
</dbReference>
<evidence type="ECO:0000313" key="2">
    <source>
        <dbReference type="EMBL" id="SDW19239.1"/>
    </source>
</evidence>
<dbReference type="GO" id="GO:0055085">
    <property type="term" value="P:transmembrane transport"/>
    <property type="evidence" value="ECO:0007669"/>
    <property type="project" value="TreeGrafter"/>
</dbReference>
<dbReference type="Pfam" id="PF03922">
    <property type="entry name" value="OmpW"/>
    <property type="match status" value="1"/>
</dbReference>
<evidence type="ECO:0000256" key="1">
    <source>
        <dbReference type="ARBA" id="ARBA00009330"/>
    </source>
</evidence>
<reference evidence="3" key="1">
    <citation type="submission" date="2016-10" db="EMBL/GenBank/DDBJ databases">
        <authorList>
            <person name="Varghese N."/>
            <person name="Submissions S."/>
        </authorList>
    </citation>
    <scope>NUCLEOTIDE SEQUENCE [LARGE SCALE GENOMIC DNA]</scope>
    <source>
        <strain evidence="3">DSM 27839</strain>
    </source>
</reference>
<dbReference type="GO" id="GO:0019867">
    <property type="term" value="C:outer membrane"/>
    <property type="evidence" value="ECO:0007669"/>
    <property type="project" value="InterPro"/>
</dbReference>
<dbReference type="PANTHER" id="PTHR36920:SF1">
    <property type="entry name" value="OUTER MEMBRANE PROTEIN W"/>
    <property type="match status" value="1"/>
</dbReference>
<keyword evidence="3" id="KW-1185">Reference proteome</keyword>
<organism evidence="2 3">
    <name type="scientific">Ruegeria halocynthiae</name>
    <dbReference type="NCBI Taxonomy" id="985054"/>
    <lineage>
        <taxon>Bacteria</taxon>
        <taxon>Pseudomonadati</taxon>
        <taxon>Pseudomonadota</taxon>
        <taxon>Alphaproteobacteria</taxon>
        <taxon>Rhodobacterales</taxon>
        <taxon>Roseobacteraceae</taxon>
        <taxon>Ruegeria</taxon>
    </lineage>
</organism>
<dbReference type="EMBL" id="FNNP01000001">
    <property type="protein sequence ID" value="SDW19239.1"/>
    <property type="molecule type" value="Genomic_DNA"/>
</dbReference>
<comment type="similarity">
    <text evidence="1">Belongs to the OmpW/AlkL family.</text>
</comment>
<dbReference type="InterPro" id="IPR005618">
    <property type="entry name" value="OMPW"/>
</dbReference>
<dbReference type="AlphaFoldDB" id="A0A1H2RKS6"/>
<evidence type="ECO:0000313" key="3">
    <source>
        <dbReference type="Proteomes" id="UP000183400"/>
    </source>
</evidence>
<sequence>MSRCNSTQRDLMQIRARRYRRIHKTHIDATKGMNMTKKLAALTLSTALVALAAPVFAQSQGDWTVGFGVGYLNPKSDNGTLAGLDADIDSDTRPIFTAEYFIQDNLGIELLAATPFKHDITLGGSVDAGSVKHLPPTLSLNYHFPTNSAWKPYVGAGLNYTIFFDEDSPLGDLNVDNSFGVSLQAGLDYMVTEKGAVRLNVRWFDIDSDVTLDGNDIGKAEIDPFLVGLSYVHRF</sequence>
<dbReference type="Proteomes" id="UP000183400">
    <property type="component" value="Unassembled WGS sequence"/>
</dbReference>
<dbReference type="PANTHER" id="PTHR36920">
    <property type="match status" value="1"/>
</dbReference>
<protein>
    <submittedName>
        <fullName evidence="2">Outer membrane protein</fullName>
    </submittedName>
</protein>
<gene>
    <name evidence="2" type="ORF">SAMN05444358_101177</name>
</gene>
<name>A0A1H2RKS6_9RHOB</name>
<accession>A0A1H2RKS6</accession>
<proteinExistence type="inferred from homology"/>
<dbReference type="STRING" id="985054.SAMN05444358_101177"/>
<dbReference type="SUPFAM" id="SSF56925">
    <property type="entry name" value="OMPA-like"/>
    <property type="match status" value="1"/>
</dbReference>